<comment type="subcellular location">
    <subcellularLocation>
        <location evidence="2">Cell membrane</location>
        <topology evidence="2">Multi-pass membrane protein</topology>
    </subcellularLocation>
</comment>
<comment type="similarity">
    <text evidence="3">Belongs to the amino acid-polyamine-organocation (APC) superfamily.</text>
</comment>
<protein>
    <recommendedName>
        <fullName evidence="11">Amino acid permease</fullName>
    </recommendedName>
</protein>
<feature type="transmembrane region" description="Helical" evidence="8">
    <location>
        <begin position="203"/>
        <end position="228"/>
    </location>
</feature>
<feature type="transmembrane region" description="Helical" evidence="8">
    <location>
        <begin position="131"/>
        <end position="151"/>
    </location>
</feature>
<comment type="function">
    <text evidence="1">Probable amino-acid or metabolite transport protein.</text>
</comment>
<keyword evidence="4" id="KW-1003">Cell membrane</keyword>
<evidence type="ECO:0000313" key="10">
    <source>
        <dbReference type="Proteomes" id="UP000077143"/>
    </source>
</evidence>
<dbReference type="STRING" id="1682113.A7U43_05395"/>
<dbReference type="Gene3D" id="1.20.1740.10">
    <property type="entry name" value="Amino acid/polyamine transporter I"/>
    <property type="match status" value="1"/>
</dbReference>
<gene>
    <name evidence="9" type="ORF">A7U43_05395</name>
</gene>
<dbReference type="GO" id="GO:0022857">
    <property type="term" value="F:transmembrane transporter activity"/>
    <property type="evidence" value="ECO:0007669"/>
    <property type="project" value="InterPro"/>
</dbReference>
<evidence type="ECO:0008006" key="11">
    <source>
        <dbReference type="Google" id="ProtNLM"/>
    </source>
</evidence>
<feature type="transmembrane region" description="Helical" evidence="8">
    <location>
        <begin position="288"/>
        <end position="308"/>
    </location>
</feature>
<feature type="transmembrane region" description="Helical" evidence="8">
    <location>
        <begin position="82"/>
        <end position="111"/>
    </location>
</feature>
<keyword evidence="10" id="KW-1185">Reference proteome</keyword>
<organism evidence="9 10">
    <name type="scientific">Mycobacterium adipatum</name>
    <dbReference type="NCBI Taxonomy" id="1682113"/>
    <lineage>
        <taxon>Bacteria</taxon>
        <taxon>Bacillati</taxon>
        <taxon>Actinomycetota</taxon>
        <taxon>Actinomycetes</taxon>
        <taxon>Mycobacteriales</taxon>
        <taxon>Mycobacteriaceae</taxon>
        <taxon>Mycobacterium</taxon>
    </lineage>
</organism>
<dbReference type="AlphaFoldDB" id="A0A172UIM0"/>
<keyword evidence="7 8" id="KW-0472">Membrane</keyword>
<dbReference type="InterPro" id="IPR050367">
    <property type="entry name" value="APC_superfamily"/>
</dbReference>
<dbReference type="PANTHER" id="PTHR42770">
    <property type="entry name" value="AMINO ACID TRANSPORTER-RELATED"/>
    <property type="match status" value="1"/>
</dbReference>
<feature type="transmembrane region" description="Helical" evidence="8">
    <location>
        <begin position="163"/>
        <end position="183"/>
    </location>
</feature>
<evidence type="ECO:0000256" key="2">
    <source>
        <dbReference type="ARBA" id="ARBA00004651"/>
    </source>
</evidence>
<feature type="transmembrane region" description="Helical" evidence="8">
    <location>
        <begin position="343"/>
        <end position="364"/>
    </location>
</feature>
<feature type="transmembrane region" description="Helical" evidence="8">
    <location>
        <begin position="409"/>
        <end position="433"/>
    </location>
</feature>
<sequence length="504" mass="52155">MSAPDSSGLARNSVTLPEATFVSIATMAPGVGAAFAVIGGAAFAGGALPASVVFAMLGCVCVAVAIGQLAKRITSAAGMSSYLAAAFHGGAGFLSGWGTLLVYAAALPYLALLVGNMVGGAVDGALGLGYTGWWVIGALGCIGLALVMNYLGAQFGTRAGMLLGALEIIVMLVISVWMIVAAGDRNTLSVFWTEHATVEGFTGVSGILAGAVYAFLAFIGFDAAAPLAEEAKDPKRTIKWAVIGSVVLVGTFFVVTTYASAVYFGPGQYAGFLAHGDGDPWMEITRTFWGVGWVILLVTLLSSGLASANGAGMAATRVAWALGRAGTLPKALTRLHSRFRSPVVAIAVIFTLATAVTLAVGLAFGPVTGFMVTGTVLTVGVLPIYMAVCVACPVYYLRYRRSEFRVLPHLVVPLVGLVFLFPTFCAGAGITAFSFVAPLSYPLDMAGYFVALWWCVGIVLLAVIAVRHPERLAPDRILAAPSLDDELAALPHTTIIDDKKELAL</sequence>
<dbReference type="Proteomes" id="UP000077143">
    <property type="component" value="Chromosome"/>
</dbReference>
<dbReference type="KEGG" id="madi:A7U43_05395"/>
<evidence type="ECO:0000256" key="4">
    <source>
        <dbReference type="ARBA" id="ARBA00022475"/>
    </source>
</evidence>
<evidence type="ECO:0000256" key="7">
    <source>
        <dbReference type="ARBA" id="ARBA00023136"/>
    </source>
</evidence>
<dbReference type="GO" id="GO:0005886">
    <property type="term" value="C:plasma membrane"/>
    <property type="evidence" value="ECO:0007669"/>
    <property type="project" value="UniProtKB-SubCell"/>
</dbReference>
<keyword evidence="5 8" id="KW-0812">Transmembrane</keyword>
<evidence type="ECO:0000256" key="8">
    <source>
        <dbReference type="SAM" id="Phobius"/>
    </source>
</evidence>
<dbReference type="Pfam" id="PF13520">
    <property type="entry name" value="AA_permease_2"/>
    <property type="match status" value="1"/>
</dbReference>
<keyword evidence="6 8" id="KW-1133">Transmembrane helix</keyword>
<feature type="transmembrane region" description="Helical" evidence="8">
    <location>
        <begin position="370"/>
        <end position="397"/>
    </location>
</feature>
<evidence type="ECO:0000256" key="5">
    <source>
        <dbReference type="ARBA" id="ARBA00022692"/>
    </source>
</evidence>
<dbReference type="OrthoDB" id="4568421at2"/>
<dbReference type="PIRSF" id="PIRSF006060">
    <property type="entry name" value="AA_transporter"/>
    <property type="match status" value="1"/>
</dbReference>
<evidence type="ECO:0000256" key="6">
    <source>
        <dbReference type="ARBA" id="ARBA00022989"/>
    </source>
</evidence>
<evidence type="ECO:0000313" key="9">
    <source>
        <dbReference type="EMBL" id="ANE78841.1"/>
    </source>
</evidence>
<dbReference type="InterPro" id="IPR002293">
    <property type="entry name" value="AA/rel_permease1"/>
</dbReference>
<dbReference type="EMBL" id="CP015596">
    <property type="protein sequence ID" value="ANE78841.1"/>
    <property type="molecule type" value="Genomic_DNA"/>
</dbReference>
<dbReference type="RefSeq" id="WP_067992046.1">
    <property type="nucleotide sequence ID" value="NZ_CP015596.1"/>
</dbReference>
<feature type="transmembrane region" description="Helical" evidence="8">
    <location>
        <begin position="445"/>
        <end position="466"/>
    </location>
</feature>
<feature type="transmembrane region" description="Helical" evidence="8">
    <location>
        <begin position="50"/>
        <end position="70"/>
    </location>
</feature>
<name>A0A172UIM0_9MYCO</name>
<evidence type="ECO:0000256" key="3">
    <source>
        <dbReference type="ARBA" id="ARBA00009523"/>
    </source>
</evidence>
<feature type="transmembrane region" description="Helical" evidence="8">
    <location>
        <begin position="21"/>
        <end position="44"/>
    </location>
</feature>
<dbReference type="PANTHER" id="PTHR42770:SF11">
    <property type="entry name" value="INNER MEMBRANE TRANSPORT PROTEIN YBAT"/>
    <property type="match status" value="1"/>
</dbReference>
<feature type="transmembrane region" description="Helical" evidence="8">
    <location>
        <begin position="240"/>
        <end position="264"/>
    </location>
</feature>
<evidence type="ECO:0000256" key="1">
    <source>
        <dbReference type="ARBA" id="ARBA00002249"/>
    </source>
</evidence>
<proteinExistence type="inferred from homology"/>
<accession>A0A172UIM0</accession>
<reference evidence="9 10" key="1">
    <citation type="submission" date="2016-05" db="EMBL/GenBank/DDBJ databases">
        <title>Complete genome sequence of a phthalic acid esters degrading Mycobacterium sp. YC-RL4.</title>
        <authorList>
            <person name="Ren L."/>
            <person name="Fan S."/>
            <person name="Ruth N."/>
            <person name="Jia Y."/>
            <person name="Wang J."/>
            <person name="Qiao C."/>
        </authorList>
    </citation>
    <scope>NUCLEOTIDE SEQUENCE [LARGE SCALE GENOMIC DNA]</scope>
    <source>
        <strain evidence="9 10">YC-RL4</strain>
    </source>
</reference>